<feature type="signal peptide" evidence="1">
    <location>
        <begin position="1"/>
        <end position="18"/>
    </location>
</feature>
<evidence type="ECO:0000256" key="1">
    <source>
        <dbReference type="SAM" id="SignalP"/>
    </source>
</evidence>
<protein>
    <submittedName>
        <fullName evidence="2">DUF2946 family protein</fullName>
    </submittedName>
</protein>
<evidence type="ECO:0000313" key="2">
    <source>
        <dbReference type="EMBL" id="MFC6196853.1"/>
    </source>
</evidence>
<sequence>MTLSSVFSALRLMIAAMAITMLVCAPGIEASHAEATPAELCETEISNTADLHDEDEHQGHDHHAHQCGTCHFHMIRRDVLSGILVPRPTQLVRLDGSVRLASRPPESLYRPPRT</sequence>
<dbReference type="EMBL" id="JBHSSW010000003">
    <property type="protein sequence ID" value="MFC6196853.1"/>
    <property type="molecule type" value="Genomic_DNA"/>
</dbReference>
<dbReference type="Proteomes" id="UP001596303">
    <property type="component" value="Unassembled WGS sequence"/>
</dbReference>
<name>A0ABW1S5D7_9PROT</name>
<dbReference type="InterPro" id="IPR021333">
    <property type="entry name" value="DUF2946"/>
</dbReference>
<comment type="caution">
    <text evidence="2">The sequence shown here is derived from an EMBL/GenBank/DDBJ whole genome shotgun (WGS) entry which is preliminary data.</text>
</comment>
<reference evidence="3" key="1">
    <citation type="journal article" date="2019" name="Int. J. Syst. Evol. Microbiol.">
        <title>The Global Catalogue of Microorganisms (GCM) 10K type strain sequencing project: providing services to taxonomists for standard genome sequencing and annotation.</title>
        <authorList>
            <consortium name="The Broad Institute Genomics Platform"/>
            <consortium name="The Broad Institute Genome Sequencing Center for Infectious Disease"/>
            <person name="Wu L."/>
            <person name="Ma J."/>
        </authorList>
    </citation>
    <scope>NUCLEOTIDE SEQUENCE [LARGE SCALE GENOMIC DNA]</scope>
    <source>
        <strain evidence="3">CGMCC-1.15741</strain>
    </source>
</reference>
<gene>
    <name evidence="2" type="ORF">ACFQDM_02115</name>
</gene>
<keyword evidence="3" id="KW-1185">Reference proteome</keyword>
<evidence type="ECO:0000313" key="3">
    <source>
        <dbReference type="Proteomes" id="UP001596303"/>
    </source>
</evidence>
<dbReference type="Pfam" id="PF11162">
    <property type="entry name" value="DUF2946"/>
    <property type="match status" value="1"/>
</dbReference>
<accession>A0ABW1S5D7</accession>
<keyword evidence="1" id="KW-0732">Signal</keyword>
<organism evidence="2 3">
    <name type="scientific">Ponticaulis profundi</name>
    <dbReference type="NCBI Taxonomy" id="2665222"/>
    <lineage>
        <taxon>Bacteria</taxon>
        <taxon>Pseudomonadati</taxon>
        <taxon>Pseudomonadota</taxon>
        <taxon>Alphaproteobacteria</taxon>
        <taxon>Hyphomonadales</taxon>
        <taxon>Hyphomonadaceae</taxon>
        <taxon>Ponticaulis</taxon>
    </lineage>
</organism>
<dbReference type="RefSeq" id="WP_377374812.1">
    <property type="nucleotide sequence ID" value="NZ_JBHSSW010000003.1"/>
</dbReference>
<feature type="chain" id="PRO_5046753645" evidence="1">
    <location>
        <begin position="19"/>
        <end position="114"/>
    </location>
</feature>
<proteinExistence type="predicted"/>